<dbReference type="OrthoDB" id="2393598at2759"/>
<comment type="caution">
    <text evidence="1">The sequence shown here is derived from an EMBL/GenBank/DDBJ whole genome shotgun (WGS) entry which is preliminary data.</text>
</comment>
<reference evidence="1" key="1">
    <citation type="submission" date="2021-06" db="EMBL/GenBank/DDBJ databases">
        <authorList>
            <person name="Kallberg Y."/>
            <person name="Tangrot J."/>
            <person name="Rosling A."/>
        </authorList>
    </citation>
    <scope>NUCLEOTIDE SEQUENCE</scope>
    <source>
        <strain evidence="1">UK204</strain>
    </source>
</reference>
<accession>A0A9N9DQV0</accession>
<keyword evidence="2" id="KW-1185">Reference proteome</keyword>
<evidence type="ECO:0000313" key="2">
    <source>
        <dbReference type="Proteomes" id="UP000789570"/>
    </source>
</evidence>
<protein>
    <submittedName>
        <fullName evidence="1">3849_t:CDS:1</fullName>
    </submittedName>
</protein>
<dbReference type="EMBL" id="CAJVPQ010004243">
    <property type="protein sequence ID" value="CAG8647501.1"/>
    <property type="molecule type" value="Genomic_DNA"/>
</dbReference>
<gene>
    <name evidence="1" type="ORF">FCALED_LOCUS10889</name>
</gene>
<sequence length="65" mass="7544">MLQDFVENDIDDWLDLEDMQQDDHLDKENIDPSICQLQNLKVRHGKGVRYWAISKELQGGLGGFI</sequence>
<dbReference type="Proteomes" id="UP000789570">
    <property type="component" value="Unassembled WGS sequence"/>
</dbReference>
<proteinExistence type="predicted"/>
<dbReference type="AlphaFoldDB" id="A0A9N9DQV0"/>
<organism evidence="1 2">
    <name type="scientific">Funneliformis caledonium</name>
    <dbReference type="NCBI Taxonomy" id="1117310"/>
    <lineage>
        <taxon>Eukaryota</taxon>
        <taxon>Fungi</taxon>
        <taxon>Fungi incertae sedis</taxon>
        <taxon>Mucoromycota</taxon>
        <taxon>Glomeromycotina</taxon>
        <taxon>Glomeromycetes</taxon>
        <taxon>Glomerales</taxon>
        <taxon>Glomeraceae</taxon>
        <taxon>Funneliformis</taxon>
    </lineage>
</organism>
<evidence type="ECO:0000313" key="1">
    <source>
        <dbReference type="EMBL" id="CAG8647501.1"/>
    </source>
</evidence>
<name>A0A9N9DQV0_9GLOM</name>